<keyword evidence="3" id="KW-1185">Reference proteome</keyword>
<dbReference type="AlphaFoldDB" id="A0A2J6R174"/>
<dbReference type="Proteomes" id="UP000235786">
    <property type="component" value="Unassembled WGS sequence"/>
</dbReference>
<feature type="compositionally biased region" description="Polar residues" evidence="1">
    <location>
        <begin position="23"/>
        <end position="32"/>
    </location>
</feature>
<sequence length="547" mass="60958">MFNADITWTPVVEKRAPAPPKQQAFSSNYDNASVSSTSTSWSSKIRQWSRARNGKSSSQQEPDESSISELQATESGMIPTSLPTSGPRADFKDRKAGAVAHDPSGLDELHELPGMGMRQEIGIPASPRISCPTPRSSLGLSGSKEVSRAQLPTSPFLNQSQTASPEMMKITVAPSPTIEELESKEFISTRSSENSPIQATVSQVATNLRRNSRRSTISRKQVNSPSAEPSIIQRNDINYLQRMIRRMERASRRTMLDRIQDVWLEPLDDSLRAEIDEEKALWVLTALYSRSYQATLSSSTMDTSSMQPLSALRRSDRILELGHDPVEVQLSALQSQAKITFIPSEHGQICVSPLPSNVDVHPFSRMSLLRDSSFEHIRANALASAFEAPQLKQILQECHRLLVPGGQLELRLMDPVPDSNGTGPLLRDCFERHLLLNLEKSFRCLRPMLLIPIWTREVGFTLSENEKSNGSCGKVSFPVVTDNAVCSVEDQLACYIGRKLWQSLWAGFLGKFESGLDYWWNDEAIAKECLQKSTTIDFRTLFATKSD</sequence>
<dbReference type="EMBL" id="KZ613959">
    <property type="protein sequence ID" value="PMD32264.1"/>
    <property type="molecule type" value="Genomic_DNA"/>
</dbReference>
<evidence type="ECO:0000313" key="2">
    <source>
        <dbReference type="EMBL" id="PMD32264.1"/>
    </source>
</evidence>
<name>A0A2J6R174_HYAVF</name>
<reference evidence="2 3" key="1">
    <citation type="submission" date="2016-04" db="EMBL/GenBank/DDBJ databases">
        <title>A degradative enzymes factory behind the ericoid mycorrhizal symbiosis.</title>
        <authorList>
            <consortium name="DOE Joint Genome Institute"/>
            <person name="Martino E."/>
            <person name="Morin E."/>
            <person name="Grelet G."/>
            <person name="Kuo A."/>
            <person name="Kohler A."/>
            <person name="Daghino S."/>
            <person name="Barry K."/>
            <person name="Choi C."/>
            <person name="Cichocki N."/>
            <person name="Clum A."/>
            <person name="Copeland A."/>
            <person name="Hainaut M."/>
            <person name="Haridas S."/>
            <person name="Labutti K."/>
            <person name="Lindquist E."/>
            <person name="Lipzen A."/>
            <person name="Khouja H.-R."/>
            <person name="Murat C."/>
            <person name="Ohm R."/>
            <person name="Olson A."/>
            <person name="Spatafora J."/>
            <person name="Veneault-Fourrey C."/>
            <person name="Henrissat B."/>
            <person name="Grigoriev I."/>
            <person name="Martin F."/>
            <person name="Perotto S."/>
        </authorList>
    </citation>
    <scope>NUCLEOTIDE SEQUENCE [LARGE SCALE GENOMIC DNA]</scope>
    <source>
        <strain evidence="2 3">F</strain>
    </source>
</reference>
<protein>
    <submittedName>
        <fullName evidence="2">Uncharacterized protein</fullName>
    </submittedName>
</protein>
<dbReference type="SUPFAM" id="SSF53335">
    <property type="entry name" value="S-adenosyl-L-methionine-dependent methyltransferases"/>
    <property type="match status" value="1"/>
</dbReference>
<dbReference type="Gene3D" id="3.40.50.150">
    <property type="entry name" value="Vaccinia Virus protein VP39"/>
    <property type="match status" value="1"/>
</dbReference>
<dbReference type="OrthoDB" id="3902588at2759"/>
<feature type="region of interest" description="Disordered" evidence="1">
    <location>
        <begin position="1"/>
        <end position="111"/>
    </location>
</feature>
<dbReference type="InterPro" id="IPR029063">
    <property type="entry name" value="SAM-dependent_MTases_sf"/>
</dbReference>
<organism evidence="2 3">
    <name type="scientific">Hyaloscypha variabilis (strain UAMH 11265 / GT02V1 / F)</name>
    <name type="common">Meliniomyces variabilis</name>
    <dbReference type="NCBI Taxonomy" id="1149755"/>
    <lineage>
        <taxon>Eukaryota</taxon>
        <taxon>Fungi</taxon>
        <taxon>Dikarya</taxon>
        <taxon>Ascomycota</taxon>
        <taxon>Pezizomycotina</taxon>
        <taxon>Leotiomycetes</taxon>
        <taxon>Helotiales</taxon>
        <taxon>Hyaloscyphaceae</taxon>
        <taxon>Hyaloscypha</taxon>
        <taxon>Hyaloscypha variabilis</taxon>
    </lineage>
</organism>
<feature type="compositionally biased region" description="Low complexity" evidence="1">
    <location>
        <begin position="33"/>
        <end position="43"/>
    </location>
</feature>
<accession>A0A2J6R174</accession>
<gene>
    <name evidence="2" type="ORF">L207DRAFT_640092</name>
</gene>
<evidence type="ECO:0000313" key="3">
    <source>
        <dbReference type="Proteomes" id="UP000235786"/>
    </source>
</evidence>
<evidence type="ECO:0000256" key="1">
    <source>
        <dbReference type="SAM" id="MobiDB-lite"/>
    </source>
</evidence>
<proteinExistence type="predicted"/>